<keyword evidence="3" id="KW-0813">Transport</keyword>
<keyword evidence="8" id="KW-0407">Ion channel</keyword>
<keyword evidence="6" id="KW-0406">Ion transport</keyword>
<gene>
    <name evidence="11" type="ORF">SPARVUS_LOCUS10586409</name>
</gene>
<sequence>MKEKFCGGIDTCIETLQELPCGMQLKENITKAEIEEIQSHIKSESQVLSSVVLACLIVVGLFFICLSRITQENLNDQPNSHRRGDTSNQLQQIEAPEQTLNDQSETEA</sequence>
<evidence type="ECO:0000256" key="8">
    <source>
        <dbReference type="ARBA" id="ARBA00023303"/>
    </source>
</evidence>
<reference evidence="11" key="1">
    <citation type="submission" date="2023-05" db="EMBL/GenBank/DDBJ databases">
        <authorList>
            <person name="Stuckert A."/>
        </authorList>
    </citation>
    <scope>NUCLEOTIDE SEQUENCE</scope>
</reference>
<dbReference type="InterPro" id="IPR029569">
    <property type="entry name" value="CALHM"/>
</dbReference>
<protein>
    <submittedName>
        <fullName evidence="11">Uncharacterized protein</fullName>
    </submittedName>
</protein>
<accession>A0ABN9ES08</accession>
<comment type="similarity">
    <text evidence="2">Belongs to the CALHM family.</text>
</comment>
<comment type="caution">
    <text evidence="11">The sequence shown here is derived from an EMBL/GenBank/DDBJ whole genome shotgun (WGS) entry which is preliminary data.</text>
</comment>
<evidence type="ECO:0000256" key="4">
    <source>
        <dbReference type="ARBA" id="ARBA00022692"/>
    </source>
</evidence>
<feature type="transmembrane region" description="Helical" evidence="10">
    <location>
        <begin position="47"/>
        <end position="66"/>
    </location>
</feature>
<feature type="compositionally biased region" description="Polar residues" evidence="9">
    <location>
        <begin position="86"/>
        <end position="108"/>
    </location>
</feature>
<evidence type="ECO:0000313" key="12">
    <source>
        <dbReference type="Proteomes" id="UP001162483"/>
    </source>
</evidence>
<dbReference type="EMBL" id="CATNWA010015868">
    <property type="protein sequence ID" value="CAI9587615.1"/>
    <property type="molecule type" value="Genomic_DNA"/>
</dbReference>
<keyword evidence="7 10" id="KW-0472">Membrane</keyword>
<evidence type="ECO:0000256" key="6">
    <source>
        <dbReference type="ARBA" id="ARBA00023065"/>
    </source>
</evidence>
<evidence type="ECO:0000256" key="5">
    <source>
        <dbReference type="ARBA" id="ARBA00022989"/>
    </source>
</evidence>
<evidence type="ECO:0000313" key="11">
    <source>
        <dbReference type="EMBL" id="CAI9587615.1"/>
    </source>
</evidence>
<keyword evidence="5 10" id="KW-1133">Transmembrane helix</keyword>
<keyword evidence="4 10" id="KW-0812">Transmembrane</keyword>
<evidence type="ECO:0000256" key="10">
    <source>
        <dbReference type="SAM" id="Phobius"/>
    </source>
</evidence>
<comment type="subcellular location">
    <subcellularLocation>
        <location evidence="1">Membrane</location>
        <topology evidence="1">Multi-pass membrane protein</topology>
    </subcellularLocation>
</comment>
<dbReference type="Pfam" id="PF14798">
    <property type="entry name" value="Ca_hom_mod"/>
    <property type="match status" value="1"/>
</dbReference>
<organism evidence="11 12">
    <name type="scientific">Staurois parvus</name>
    <dbReference type="NCBI Taxonomy" id="386267"/>
    <lineage>
        <taxon>Eukaryota</taxon>
        <taxon>Metazoa</taxon>
        <taxon>Chordata</taxon>
        <taxon>Craniata</taxon>
        <taxon>Vertebrata</taxon>
        <taxon>Euteleostomi</taxon>
        <taxon>Amphibia</taxon>
        <taxon>Batrachia</taxon>
        <taxon>Anura</taxon>
        <taxon>Neobatrachia</taxon>
        <taxon>Ranoidea</taxon>
        <taxon>Ranidae</taxon>
        <taxon>Staurois</taxon>
    </lineage>
</organism>
<evidence type="ECO:0000256" key="1">
    <source>
        <dbReference type="ARBA" id="ARBA00004141"/>
    </source>
</evidence>
<keyword evidence="12" id="KW-1185">Reference proteome</keyword>
<evidence type="ECO:0000256" key="7">
    <source>
        <dbReference type="ARBA" id="ARBA00023136"/>
    </source>
</evidence>
<dbReference type="Proteomes" id="UP001162483">
    <property type="component" value="Unassembled WGS sequence"/>
</dbReference>
<evidence type="ECO:0000256" key="2">
    <source>
        <dbReference type="ARBA" id="ARBA00008497"/>
    </source>
</evidence>
<evidence type="ECO:0000256" key="9">
    <source>
        <dbReference type="SAM" id="MobiDB-lite"/>
    </source>
</evidence>
<name>A0ABN9ES08_9NEOB</name>
<proteinExistence type="inferred from homology"/>
<evidence type="ECO:0000256" key="3">
    <source>
        <dbReference type="ARBA" id="ARBA00022448"/>
    </source>
</evidence>
<feature type="region of interest" description="Disordered" evidence="9">
    <location>
        <begin position="74"/>
        <end position="108"/>
    </location>
</feature>